<keyword evidence="2" id="KW-1185">Reference proteome</keyword>
<accession>A0A4U0WWL1</accession>
<evidence type="ECO:0000313" key="1">
    <source>
        <dbReference type="EMBL" id="TKA66185.1"/>
    </source>
</evidence>
<dbReference type="OrthoDB" id="2017974at2759"/>
<dbReference type="InterPro" id="IPR011990">
    <property type="entry name" value="TPR-like_helical_dom_sf"/>
</dbReference>
<dbReference type="GO" id="GO:0042162">
    <property type="term" value="F:telomeric DNA binding"/>
    <property type="evidence" value="ECO:0007669"/>
    <property type="project" value="TreeGrafter"/>
</dbReference>
<name>A0A4U0WWL1_9PEZI</name>
<dbReference type="PANTHER" id="PTHR15696">
    <property type="entry name" value="SMG-7 SUPPRESSOR WITH MORPHOLOGICAL EFFECT ON GENITALIA PROTEIN 7"/>
    <property type="match status" value="1"/>
</dbReference>
<reference evidence="1 2" key="1">
    <citation type="submission" date="2017-03" db="EMBL/GenBank/DDBJ databases">
        <title>Genomes of endolithic fungi from Antarctica.</title>
        <authorList>
            <person name="Coleine C."/>
            <person name="Masonjones S."/>
            <person name="Stajich J.E."/>
        </authorList>
    </citation>
    <scope>NUCLEOTIDE SEQUENCE [LARGE SCALE GENOMIC DNA]</scope>
    <source>
        <strain evidence="1 2">CCFEE 5184</strain>
    </source>
</reference>
<protein>
    <recommendedName>
        <fullName evidence="3">DNA/RNA-binding domain-containing protein</fullName>
    </recommendedName>
</protein>
<dbReference type="Proteomes" id="UP000309340">
    <property type="component" value="Unassembled WGS sequence"/>
</dbReference>
<evidence type="ECO:0008006" key="3">
    <source>
        <dbReference type="Google" id="ProtNLM"/>
    </source>
</evidence>
<dbReference type="GO" id="GO:0070034">
    <property type="term" value="F:telomerase RNA binding"/>
    <property type="evidence" value="ECO:0007669"/>
    <property type="project" value="TreeGrafter"/>
</dbReference>
<dbReference type="AlphaFoldDB" id="A0A4U0WWL1"/>
<sequence>ALFGSHLAAGSPVSEEQLSTKITAIYAGLMIVEAKCVNLDAAQANDPSAELDKSQWQALIALHRTLLNEHHDFLMATQHPSATLDQKALPTMYNMPARMWKYGIHDFLEVLRSRRPSSHDYMLSFIYLAYQMMALLYETAPIFLDTWIECLGDLARYRMSIEEEEDPHAQWGGVAASWYIKASDRHPQIGRFG</sequence>
<feature type="non-terminal residue" evidence="1">
    <location>
        <position position="1"/>
    </location>
</feature>
<dbReference type="PANTHER" id="PTHR15696:SF0">
    <property type="entry name" value="TELOMERASE-BINDING PROTEIN EST1A"/>
    <property type="match status" value="1"/>
</dbReference>
<comment type="caution">
    <text evidence="1">The sequence shown here is derived from an EMBL/GenBank/DDBJ whole genome shotgun (WGS) entry which is preliminary data.</text>
</comment>
<dbReference type="GO" id="GO:0005697">
    <property type="term" value="C:telomerase holoenzyme complex"/>
    <property type="evidence" value="ECO:0007669"/>
    <property type="project" value="TreeGrafter"/>
</dbReference>
<dbReference type="InterPro" id="IPR045153">
    <property type="entry name" value="Est1/Ebs1-like"/>
</dbReference>
<dbReference type="SUPFAM" id="SSF48452">
    <property type="entry name" value="TPR-like"/>
    <property type="match status" value="1"/>
</dbReference>
<dbReference type="STRING" id="329884.A0A4U0WWL1"/>
<gene>
    <name evidence="1" type="ORF">B0A55_12968</name>
</gene>
<evidence type="ECO:0000313" key="2">
    <source>
        <dbReference type="Proteomes" id="UP000309340"/>
    </source>
</evidence>
<dbReference type="EMBL" id="NAJQ01000665">
    <property type="protein sequence ID" value="TKA66185.1"/>
    <property type="molecule type" value="Genomic_DNA"/>
</dbReference>
<proteinExistence type="predicted"/>
<dbReference type="GO" id="GO:0000184">
    <property type="term" value="P:nuclear-transcribed mRNA catabolic process, nonsense-mediated decay"/>
    <property type="evidence" value="ECO:0007669"/>
    <property type="project" value="TreeGrafter"/>
</dbReference>
<dbReference type="Gene3D" id="1.25.40.10">
    <property type="entry name" value="Tetratricopeptide repeat domain"/>
    <property type="match status" value="1"/>
</dbReference>
<organism evidence="1 2">
    <name type="scientific">Friedmanniomyces simplex</name>
    <dbReference type="NCBI Taxonomy" id="329884"/>
    <lineage>
        <taxon>Eukaryota</taxon>
        <taxon>Fungi</taxon>
        <taxon>Dikarya</taxon>
        <taxon>Ascomycota</taxon>
        <taxon>Pezizomycotina</taxon>
        <taxon>Dothideomycetes</taxon>
        <taxon>Dothideomycetidae</taxon>
        <taxon>Mycosphaerellales</taxon>
        <taxon>Teratosphaeriaceae</taxon>
        <taxon>Friedmanniomyces</taxon>
    </lineage>
</organism>